<dbReference type="InterPro" id="IPR046867">
    <property type="entry name" value="AldOxase/xan_DH_MoCoBD2"/>
</dbReference>
<name>A0ABZ0XS41_9BURK</name>
<dbReference type="EMBL" id="CP140152">
    <property type="protein sequence ID" value="WQH02560.1"/>
    <property type="molecule type" value="Genomic_DNA"/>
</dbReference>
<proteinExistence type="predicted"/>
<dbReference type="Gene3D" id="3.30.365.10">
    <property type="entry name" value="Aldehyde oxidase/xanthine dehydrogenase, molybdopterin binding domain"/>
    <property type="match status" value="4"/>
</dbReference>
<dbReference type="SMART" id="SM01008">
    <property type="entry name" value="Ald_Xan_dh_C"/>
    <property type="match status" value="1"/>
</dbReference>
<dbReference type="Pfam" id="PF02738">
    <property type="entry name" value="MoCoBD_1"/>
    <property type="match status" value="1"/>
</dbReference>
<feature type="domain" description="Aldehyde oxidase/xanthine dehydrogenase a/b hammerhead" evidence="1">
    <location>
        <begin position="216"/>
        <end position="296"/>
    </location>
</feature>
<accession>A0ABZ0XS41</accession>
<dbReference type="PANTHER" id="PTHR47495">
    <property type="entry name" value="ALDEHYDE DEHYDROGENASE"/>
    <property type="match status" value="1"/>
</dbReference>
<gene>
    <name evidence="2" type="ORF">SR858_15910</name>
</gene>
<reference evidence="2 3" key="1">
    <citation type="submission" date="2023-11" db="EMBL/GenBank/DDBJ databases">
        <title>MicrobeMod: A computational toolkit for identifying prokaryotic methylation and restriction-modification with nanopore sequencing.</title>
        <authorList>
            <person name="Crits-Christoph A."/>
            <person name="Kang S.C."/>
            <person name="Lee H."/>
            <person name="Ostrov N."/>
        </authorList>
    </citation>
    <scope>NUCLEOTIDE SEQUENCE [LARGE SCALE GENOMIC DNA]</scope>
    <source>
        <strain evidence="2 3">ATCC 25935</strain>
    </source>
</reference>
<dbReference type="InterPro" id="IPR052516">
    <property type="entry name" value="N-heterocyclic_Hydroxylase"/>
</dbReference>
<dbReference type="PANTHER" id="PTHR47495:SF1">
    <property type="entry name" value="BLL3820 PROTEIN"/>
    <property type="match status" value="1"/>
</dbReference>
<dbReference type="InterPro" id="IPR037165">
    <property type="entry name" value="AldOxase/xan_DH_Mopterin-bd_sf"/>
</dbReference>
<dbReference type="SUPFAM" id="SSF56003">
    <property type="entry name" value="Molybdenum cofactor-binding domain"/>
    <property type="match status" value="2"/>
</dbReference>
<sequence length="743" mass="79359">MTIAEQPIDPRRRAVLRAGALLVSFSLVPAARAEFNGMGVPPVTNPKLPGSLSRIPMLDAWIRIAPDGKTTVFTGKVELGTGVRTALLQVAAEQLDMAPAAIDFVTADTGRTPNEGFTAGSHTMADSGTALLNAAAQVRALVVQGAAAQWKLDAALLTTRNGVVTAPDGRHMHYGAAVRGIDLHRPAQEQSPLKDPRKYTVIGASLPRVDIPAKLTGGAAYVQDMRPPGMVHARVVRPPAYGATLLSADTASVARMAGVVKVVVDGNYLAVVARDEWQAVLAMRALSASAKWRPGKPLPAQETIHATLRALPSQDITIADQRGATGAAVTTLAHRYSKQYVLHGSIGPSCALGHLVEDKLTIWTHTQGVYPLRAALAELVAMPFESVRCIHTEGSGCYGQNGADDVAADAALIARALPGVPVRVQLMRDQENQWEPYAPAISSQLSASLDASGKICDWQYELWSGSHNERPGNAGKLIPATLLARPFVPSPSVPMPMPEGGGDRNAIPLYVLPKSRVVNHFLPVTPLRTSAMRSLGAHVNLFAIESMMDELALAARIDPVQFRLRHLDNERARAVIQSAASKFGWDKRKARPDHGFGFAFGQYKNIMGYVAIAVEIRLDRSTGDVRIVRVVAAVDCGQMVSPDGIRNQIEGGILQSASWTLYEQLQFGPQGIASVDWASYPIMRYSNVPDQVDVVLIDRPGTPLLGVAEAAQGPMAGALGNALANATGKRWRDLPLAGPHLRS</sequence>
<keyword evidence="3" id="KW-1185">Reference proteome</keyword>
<evidence type="ECO:0000313" key="3">
    <source>
        <dbReference type="Proteomes" id="UP001326110"/>
    </source>
</evidence>
<dbReference type="Pfam" id="PF20256">
    <property type="entry name" value="MoCoBD_2"/>
    <property type="match status" value="2"/>
</dbReference>
<evidence type="ECO:0000313" key="2">
    <source>
        <dbReference type="EMBL" id="WQH02560.1"/>
    </source>
</evidence>
<dbReference type="PIRSF" id="PIRSF036389">
    <property type="entry name" value="IOR_B"/>
    <property type="match status" value="1"/>
</dbReference>
<dbReference type="InterPro" id="IPR008274">
    <property type="entry name" value="AldOxase/xan_DH_MoCoBD1"/>
</dbReference>
<dbReference type="InterPro" id="IPR000674">
    <property type="entry name" value="Ald_Oxase/Xan_DH_a/b"/>
</dbReference>
<evidence type="ECO:0000259" key="1">
    <source>
        <dbReference type="SMART" id="SM01008"/>
    </source>
</evidence>
<dbReference type="InterPro" id="IPR012368">
    <property type="entry name" value="OxRdtase_Mopterin-bd_su_IorB"/>
</dbReference>
<dbReference type="RefSeq" id="WP_019919984.1">
    <property type="nucleotide sequence ID" value="NZ_CP140152.1"/>
</dbReference>
<protein>
    <submittedName>
        <fullName evidence="2">Molybdopterin cofactor-binding domain-containing protein</fullName>
    </submittedName>
</protein>
<dbReference type="Gene3D" id="3.90.1170.50">
    <property type="entry name" value="Aldehyde oxidase/xanthine dehydrogenase, a/b hammerhead"/>
    <property type="match status" value="1"/>
</dbReference>
<organism evidence="2 3">
    <name type="scientific">Duganella zoogloeoides</name>
    <dbReference type="NCBI Taxonomy" id="75659"/>
    <lineage>
        <taxon>Bacteria</taxon>
        <taxon>Pseudomonadati</taxon>
        <taxon>Pseudomonadota</taxon>
        <taxon>Betaproteobacteria</taxon>
        <taxon>Burkholderiales</taxon>
        <taxon>Oxalobacteraceae</taxon>
        <taxon>Telluria group</taxon>
        <taxon>Duganella</taxon>
    </lineage>
</organism>
<dbReference type="GeneID" id="43161897"/>
<dbReference type="Proteomes" id="UP001326110">
    <property type="component" value="Chromosome"/>
</dbReference>